<dbReference type="PANTHER" id="PTHR30563">
    <property type="entry name" value="DNA RECOMBINATION PROTEIN RMUC"/>
    <property type="match status" value="1"/>
</dbReference>
<sequence length="445" mass="50168">MPAIQIIILLFSFLLLLCLSVIILLYKKNQNLQEKLDQERSLSTDLKVELSRQETLLQKESGHHLEKLKALEDSRAQMTAEFKNLANDILEQKSKAFTESNKQNIESILKPLNEKIQGFEKKVEETYDKEAKERFSLTEQIKNLQALNVQISQDAINLTNALKGENKTQGIWGEMILERVLEQSGLSKGREYEVQPSYSTDGGEKKQPDVVVHLPGNKDVIIDSKVSLTAYEKYSNADNEDERSTFIKQHVQSLKGHIKNLSSKSYEDISAVKSLDYVLLFLPIEGAFALAIQQDNDLFTEALNKNIILVGPSTLLAILRTIQNIWRFEHQNKNAIEIATSAGRLYDKFVNFVENLEEIGKHIQRSQDSYEAALNKLNTGRGNLISRVENLKALGANTKKSLPENLLSKENEVSKTIEPTTISSEINKNTSSNKNSGKGNKGEVH</sequence>
<gene>
    <name evidence="8" type="ORF">COA71_06345</name>
</gene>
<evidence type="ECO:0000256" key="5">
    <source>
        <dbReference type="SAM" id="Coils"/>
    </source>
</evidence>
<evidence type="ECO:0000256" key="7">
    <source>
        <dbReference type="SAM" id="Phobius"/>
    </source>
</evidence>
<reference evidence="9" key="1">
    <citation type="submission" date="2017-08" db="EMBL/GenBank/DDBJ databases">
        <title>A dynamic microbial community with high functional redundancy inhabits the cold, oxic subseafloor aquifer.</title>
        <authorList>
            <person name="Tully B.J."/>
            <person name="Wheat C.G."/>
            <person name="Glazer B.T."/>
            <person name="Huber J.A."/>
        </authorList>
    </citation>
    <scope>NUCLEOTIDE SEQUENCE [LARGE SCALE GENOMIC DNA]</scope>
</reference>
<evidence type="ECO:0000313" key="9">
    <source>
        <dbReference type="Proteomes" id="UP000228987"/>
    </source>
</evidence>
<name>A0A2A5CEP1_9GAMM</name>
<evidence type="ECO:0000313" key="8">
    <source>
        <dbReference type="EMBL" id="PCJ42203.1"/>
    </source>
</evidence>
<dbReference type="EMBL" id="NVWI01000003">
    <property type="protein sequence ID" value="PCJ42203.1"/>
    <property type="molecule type" value="Genomic_DNA"/>
</dbReference>
<feature type="transmembrane region" description="Helical" evidence="7">
    <location>
        <begin position="6"/>
        <end position="26"/>
    </location>
</feature>
<organism evidence="8 9">
    <name type="scientific">SAR86 cluster bacterium</name>
    <dbReference type="NCBI Taxonomy" id="2030880"/>
    <lineage>
        <taxon>Bacteria</taxon>
        <taxon>Pseudomonadati</taxon>
        <taxon>Pseudomonadota</taxon>
        <taxon>Gammaproteobacteria</taxon>
        <taxon>SAR86 cluster</taxon>
    </lineage>
</organism>
<evidence type="ECO:0000256" key="6">
    <source>
        <dbReference type="SAM" id="MobiDB-lite"/>
    </source>
</evidence>
<evidence type="ECO:0000256" key="4">
    <source>
        <dbReference type="ARBA" id="ARBA00023172"/>
    </source>
</evidence>
<keyword evidence="7" id="KW-0472">Membrane</keyword>
<keyword evidence="4" id="KW-0233">DNA recombination</keyword>
<accession>A0A2A5CEP1</accession>
<dbReference type="Proteomes" id="UP000228987">
    <property type="component" value="Unassembled WGS sequence"/>
</dbReference>
<comment type="function">
    <text evidence="1">Involved in DNA recombination.</text>
</comment>
<evidence type="ECO:0000256" key="2">
    <source>
        <dbReference type="ARBA" id="ARBA00009840"/>
    </source>
</evidence>
<evidence type="ECO:0000256" key="3">
    <source>
        <dbReference type="ARBA" id="ARBA00023054"/>
    </source>
</evidence>
<keyword evidence="3 5" id="KW-0175">Coiled coil</keyword>
<dbReference type="InterPro" id="IPR003798">
    <property type="entry name" value="DNA_recombination_RmuC"/>
</dbReference>
<dbReference type="PANTHER" id="PTHR30563:SF0">
    <property type="entry name" value="DNA RECOMBINATION PROTEIN RMUC"/>
    <property type="match status" value="1"/>
</dbReference>
<dbReference type="Pfam" id="PF02646">
    <property type="entry name" value="RmuC"/>
    <property type="match status" value="1"/>
</dbReference>
<feature type="region of interest" description="Disordered" evidence="6">
    <location>
        <begin position="405"/>
        <end position="445"/>
    </location>
</feature>
<evidence type="ECO:0000256" key="1">
    <source>
        <dbReference type="ARBA" id="ARBA00003416"/>
    </source>
</evidence>
<keyword evidence="7" id="KW-0812">Transmembrane</keyword>
<feature type="coiled-coil region" evidence="5">
    <location>
        <begin position="29"/>
        <end position="88"/>
    </location>
</feature>
<protein>
    <submittedName>
        <fullName evidence="8">DNA recombination protein RmuC</fullName>
    </submittedName>
</protein>
<dbReference type="AlphaFoldDB" id="A0A2A5CEP1"/>
<comment type="caution">
    <text evidence="8">The sequence shown here is derived from an EMBL/GenBank/DDBJ whole genome shotgun (WGS) entry which is preliminary data.</text>
</comment>
<keyword evidence="7" id="KW-1133">Transmembrane helix</keyword>
<comment type="similarity">
    <text evidence="2">Belongs to the RmuC family.</text>
</comment>
<dbReference type="GO" id="GO:0006310">
    <property type="term" value="P:DNA recombination"/>
    <property type="evidence" value="ECO:0007669"/>
    <property type="project" value="UniProtKB-KW"/>
</dbReference>
<proteinExistence type="inferred from homology"/>
<feature type="compositionally biased region" description="Low complexity" evidence="6">
    <location>
        <begin position="420"/>
        <end position="438"/>
    </location>
</feature>